<sequence length="78" mass="8655">MGQSHIPLVLSHHATNLKHVSSSCTLHFLLLSHSSSSPQHSLSVPPRFSVLRYLDSSLFIGLEHLISNFCYSSVLLIE</sequence>
<proteinExistence type="predicted"/>
<dbReference type="AlphaFoldDB" id="A0AAN9JTX5"/>
<accession>A0AAN9JTX5</accession>
<reference evidence="1 2" key="1">
    <citation type="submission" date="2024-01" db="EMBL/GenBank/DDBJ databases">
        <title>The genomes of 5 underutilized Papilionoideae crops provide insights into root nodulation and disease resistance.</title>
        <authorList>
            <person name="Yuan L."/>
        </authorList>
    </citation>
    <scope>NUCLEOTIDE SEQUENCE [LARGE SCALE GENOMIC DNA]</scope>
    <source>
        <strain evidence="1">LY-2023</strain>
        <tissue evidence="1">Leaf</tissue>
    </source>
</reference>
<evidence type="ECO:0000313" key="2">
    <source>
        <dbReference type="Proteomes" id="UP001359559"/>
    </source>
</evidence>
<organism evidence="1 2">
    <name type="scientific">Clitoria ternatea</name>
    <name type="common">Butterfly pea</name>
    <dbReference type="NCBI Taxonomy" id="43366"/>
    <lineage>
        <taxon>Eukaryota</taxon>
        <taxon>Viridiplantae</taxon>
        <taxon>Streptophyta</taxon>
        <taxon>Embryophyta</taxon>
        <taxon>Tracheophyta</taxon>
        <taxon>Spermatophyta</taxon>
        <taxon>Magnoliopsida</taxon>
        <taxon>eudicotyledons</taxon>
        <taxon>Gunneridae</taxon>
        <taxon>Pentapetalae</taxon>
        <taxon>rosids</taxon>
        <taxon>fabids</taxon>
        <taxon>Fabales</taxon>
        <taxon>Fabaceae</taxon>
        <taxon>Papilionoideae</taxon>
        <taxon>50 kb inversion clade</taxon>
        <taxon>NPAAA clade</taxon>
        <taxon>indigoferoid/millettioid clade</taxon>
        <taxon>Phaseoleae</taxon>
        <taxon>Clitoria</taxon>
    </lineage>
</organism>
<name>A0AAN9JTX5_CLITE</name>
<comment type="caution">
    <text evidence="1">The sequence shown here is derived from an EMBL/GenBank/DDBJ whole genome shotgun (WGS) entry which is preliminary data.</text>
</comment>
<keyword evidence="2" id="KW-1185">Reference proteome</keyword>
<protein>
    <submittedName>
        <fullName evidence="1">Uncharacterized protein</fullName>
    </submittedName>
</protein>
<dbReference type="EMBL" id="JAYKXN010000003">
    <property type="protein sequence ID" value="KAK7303877.1"/>
    <property type="molecule type" value="Genomic_DNA"/>
</dbReference>
<gene>
    <name evidence="1" type="ORF">RJT34_14795</name>
</gene>
<evidence type="ECO:0000313" key="1">
    <source>
        <dbReference type="EMBL" id="KAK7303877.1"/>
    </source>
</evidence>
<dbReference type="Proteomes" id="UP001359559">
    <property type="component" value="Unassembled WGS sequence"/>
</dbReference>